<keyword evidence="3" id="KW-0614">Plasmid</keyword>
<feature type="compositionally biased region" description="Low complexity" evidence="1">
    <location>
        <begin position="22"/>
        <end position="43"/>
    </location>
</feature>
<feature type="compositionally biased region" description="Low complexity" evidence="1">
    <location>
        <begin position="56"/>
        <end position="67"/>
    </location>
</feature>
<dbReference type="SUPFAM" id="SSF56235">
    <property type="entry name" value="N-terminal nucleophile aminohydrolases (Ntn hydrolases)"/>
    <property type="match status" value="1"/>
</dbReference>
<dbReference type="EMBL" id="EU372836">
    <property type="protein sequence ID" value="ABY83548.1"/>
    <property type="molecule type" value="Genomic_DNA"/>
</dbReference>
<organism evidence="3">
    <name type="scientific">Streptomyces sp. HK1</name>
    <dbReference type="NCBI Taxonomy" id="405041"/>
    <lineage>
        <taxon>Bacteria</taxon>
        <taxon>Bacillati</taxon>
        <taxon>Actinomycetota</taxon>
        <taxon>Actinomycetes</taxon>
        <taxon>Kitasatosporales</taxon>
        <taxon>Streptomycetaceae</taxon>
        <taxon>Streptomyces</taxon>
    </lineage>
</organism>
<dbReference type="InterPro" id="IPR014729">
    <property type="entry name" value="Rossmann-like_a/b/a_fold"/>
</dbReference>
<dbReference type="Pfam" id="PF00733">
    <property type="entry name" value="Asn_synthase"/>
    <property type="match status" value="1"/>
</dbReference>
<geneLocation type="plasmid" evidence="3">
    <name>pSHK1</name>
</geneLocation>
<dbReference type="InterPro" id="IPR029055">
    <property type="entry name" value="Ntn_hydrolases_N"/>
</dbReference>
<dbReference type="InterPro" id="IPR001962">
    <property type="entry name" value="Asn_synthase"/>
</dbReference>
<evidence type="ECO:0000259" key="2">
    <source>
        <dbReference type="Pfam" id="PF00733"/>
    </source>
</evidence>
<protein>
    <submittedName>
        <fullName evidence="3">Putative secreted protein</fullName>
    </submittedName>
</protein>
<reference evidence="3" key="1">
    <citation type="journal article" date="2011" name="Acta Biochim. Biophys. Sin.">
        <title>Characterization of the multiple CRISPR loci on Streptomyces linear plasmid pSHK1.</title>
        <authorList>
            <person name="Guo P."/>
            <person name="Cheng Q."/>
            <person name="Xie P."/>
            <person name="Fan Y."/>
            <person name="Jiang W."/>
            <person name="Qin Z."/>
        </authorList>
    </citation>
    <scope>NUCLEOTIDE SEQUENCE</scope>
    <source>
        <strain evidence="3">HK1</strain>
        <plasmid evidence="3">pSHK1</plasmid>
    </source>
</reference>
<evidence type="ECO:0000256" key="1">
    <source>
        <dbReference type="SAM" id="MobiDB-lite"/>
    </source>
</evidence>
<sequence>MRTPCRTSPSRPPLPRFRRWSSSRWTRSPSAARASTTRTSRTTSRTDRRSEGAGGWPSAPSGASWARDGGRGRGMDMWLASGAFAPRLGAVRTGGVWHPQGALVREVAASDMSVLVAGACRAGAREIIDTAAAVCEGRFEAASLMDGSYWLVVHDAARRRTVVSGDLAEVRAVFYARTPQGPVWATRADLLAELTGASPDLDMLAAQIAVGTAEHWPDRSVWRGVSRVAGGTVLVLDGGGAKTVDARPTHRAGSIEEGAAGVGEALWRATQAHARSAGGRVSADLSGGLDSSTAVVAAASVADVLAVTYGGPLADAEDTRLAGRVAEYVGAEHHLSADATATTGHFTYWPEVAPYAPVLAVSSHPLDLDYLPPARDVSAVHLTGHGGDVVLESSSAAYTAMAQAGERRRASREATEHARRVNAAPGPLLKGIREAARGRPQALERAADQVANGQVDAALRLWSWCAVGPATRWLTGLGRQRVAGLLAESAHTVGEQEAGEWDDWAALRYNGAAVRDSAPLFAHLGVNPVSPYLDNEVVRACLAIPAAERRRSGAYKPLLAAARPDLPSWLTDRRTKGSFSPLLHAGLSRNHYGLQPLVEQSPLVRCGLFDARRVQLDLAAAAGGVGRAPIPAVEMFLITTWWLKYGLPVQQPAADRAGAAC</sequence>
<dbReference type="GO" id="GO:0006529">
    <property type="term" value="P:asparagine biosynthetic process"/>
    <property type="evidence" value="ECO:0007669"/>
    <property type="project" value="InterPro"/>
</dbReference>
<gene>
    <name evidence="3" type="ORF">pSHK1.79</name>
</gene>
<dbReference type="Gene3D" id="3.40.50.620">
    <property type="entry name" value="HUPs"/>
    <property type="match status" value="1"/>
</dbReference>
<feature type="region of interest" description="Disordered" evidence="1">
    <location>
        <begin position="1"/>
        <end position="67"/>
    </location>
</feature>
<evidence type="ECO:0000313" key="3">
    <source>
        <dbReference type="EMBL" id="ABY83548.1"/>
    </source>
</evidence>
<dbReference type="AlphaFoldDB" id="B0LU67"/>
<dbReference type="SUPFAM" id="SSF52402">
    <property type="entry name" value="Adenine nucleotide alpha hydrolases-like"/>
    <property type="match status" value="1"/>
</dbReference>
<accession>B0LU67</accession>
<proteinExistence type="predicted"/>
<dbReference type="GO" id="GO:0004066">
    <property type="term" value="F:asparagine synthase (glutamine-hydrolyzing) activity"/>
    <property type="evidence" value="ECO:0007669"/>
    <property type="project" value="InterPro"/>
</dbReference>
<feature type="domain" description="Asparagine synthetase" evidence="2">
    <location>
        <begin position="262"/>
        <end position="623"/>
    </location>
</feature>
<name>B0LU67_9ACTN</name>